<organism evidence="3 4">
    <name type="scientific">Bremerella volcania</name>
    <dbReference type="NCBI Taxonomy" id="2527984"/>
    <lineage>
        <taxon>Bacteria</taxon>
        <taxon>Pseudomonadati</taxon>
        <taxon>Planctomycetota</taxon>
        <taxon>Planctomycetia</taxon>
        <taxon>Pirellulales</taxon>
        <taxon>Pirellulaceae</taxon>
        <taxon>Bremerella</taxon>
    </lineage>
</organism>
<gene>
    <name evidence="3" type="ORF">Pan97_10270</name>
</gene>
<feature type="region of interest" description="Disordered" evidence="1">
    <location>
        <begin position="124"/>
        <end position="158"/>
    </location>
</feature>
<reference evidence="4" key="1">
    <citation type="submission" date="2019-02" db="EMBL/GenBank/DDBJ databases">
        <title>Deep-cultivation of Planctomycetes and their phenomic and genomic characterization uncovers novel biology.</title>
        <authorList>
            <person name="Wiegand S."/>
            <person name="Jogler M."/>
            <person name="Boedeker C."/>
            <person name="Pinto D."/>
            <person name="Vollmers J."/>
            <person name="Rivas-Marin E."/>
            <person name="Kohn T."/>
            <person name="Peeters S.H."/>
            <person name="Heuer A."/>
            <person name="Rast P."/>
            <person name="Oberbeckmann S."/>
            <person name="Bunk B."/>
            <person name="Jeske O."/>
            <person name="Meyerdierks A."/>
            <person name="Storesund J.E."/>
            <person name="Kallscheuer N."/>
            <person name="Luecker S."/>
            <person name="Lage O.M."/>
            <person name="Pohl T."/>
            <person name="Merkel B.J."/>
            <person name="Hornburger P."/>
            <person name="Mueller R.-W."/>
            <person name="Bruemmer F."/>
            <person name="Labrenz M."/>
            <person name="Spormann A.M."/>
            <person name="Op den Camp H."/>
            <person name="Overmann J."/>
            <person name="Amann R."/>
            <person name="Jetten M.S.M."/>
            <person name="Mascher T."/>
            <person name="Medema M.H."/>
            <person name="Devos D.P."/>
            <person name="Kaster A.-K."/>
            <person name="Ovreas L."/>
            <person name="Rohde M."/>
            <person name="Galperin M.Y."/>
            <person name="Jogler C."/>
        </authorList>
    </citation>
    <scope>NUCLEOTIDE SEQUENCE [LARGE SCALE GENOMIC DNA]</scope>
    <source>
        <strain evidence="4">Pan97</strain>
    </source>
</reference>
<protein>
    <recommendedName>
        <fullName evidence="5">Carboxypeptidase regulatory-like domain-containing protein</fullName>
    </recommendedName>
</protein>
<dbReference type="EMBL" id="CP036289">
    <property type="protein sequence ID" value="QDU74026.1"/>
    <property type="molecule type" value="Genomic_DNA"/>
</dbReference>
<dbReference type="Proteomes" id="UP000318626">
    <property type="component" value="Chromosome"/>
</dbReference>
<dbReference type="KEGG" id="bvo:Pan97_10270"/>
<feature type="chain" id="PRO_5021947074" description="Carboxypeptidase regulatory-like domain-containing protein" evidence="2">
    <location>
        <begin position="22"/>
        <end position="158"/>
    </location>
</feature>
<keyword evidence="4" id="KW-1185">Reference proteome</keyword>
<sequence length="158" mass="17005" precursor="true">MAITSSRSLMCSALLVLVALVGCNNDGKMSVDGTATWNGQPIQKGYIELQPVGEGHFASAEIVDGKFTLQTTPGKRLVKVTAEKKIGETAPTDRIPESQPIMFQFVPPRFNSESTLEMEISASNPNLDVSLEGDELQPKSGLSAEDRKRMNLQGGGRP</sequence>
<dbReference type="AlphaFoldDB" id="A0A518C472"/>
<proteinExistence type="predicted"/>
<dbReference type="PROSITE" id="PS51257">
    <property type="entry name" value="PROKAR_LIPOPROTEIN"/>
    <property type="match status" value="1"/>
</dbReference>
<keyword evidence="2" id="KW-0732">Signal</keyword>
<evidence type="ECO:0000256" key="1">
    <source>
        <dbReference type="SAM" id="MobiDB-lite"/>
    </source>
</evidence>
<name>A0A518C472_9BACT</name>
<evidence type="ECO:0000313" key="3">
    <source>
        <dbReference type="EMBL" id="QDU74026.1"/>
    </source>
</evidence>
<feature type="signal peptide" evidence="2">
    <location>
        <begin position="1"/>
        <end position="21"/>
    </location>
</feature>
<evidence type="ECO:0000313" key="4">
    <source>
        <dbReference type="Proteomes" id="UP000318626"/>
    </source>
</evidence>
<evidence type="ECO:0008006" key="5">
    <source>
        <dbReference type="Google" id="ProtNLM"/>
    </source>
</evidence>
<accession>A0A518C472</accession>
<evidence type="ECO:0000256" key="2">
    <source>
        <dbReference type="SAM" id="SignalP"/>
    </source>
</evidence>